<proteinExistence type="predicted"/>
<evidence type="ECO:0000256" key="1">
    <source>
        <dbReference type="SAM" id="MobiDB-lite"/>
    </source>
</evidence>
<protein>
    <submittedName>
        <fullName evidence="2">Uncharacterized protein</fullName>
    </submittedName>
</protein>
<reference evidence="2 3" key="1">
    <citation type="submission" date="2022-03" db="EMBL/GenBank/DDBJ databases">
        <authorList>
            <person name="Nunn A."/>
            <person name="Chopra R."/>
            <person name="Nunn A."/>
            <person name="Contreras Garrido A."/>
        </authorList>
    </citation>
    <scope>NUCLEOTIDE SEQUENCE [LARGE SCALE GENOMIC DNA]</scope>
</reference>
<feature type="region of interest" description="Disordered" evidence="1">
    <location>
        <begin position="22"/>
        <end position="98"/>
    </location>
</feature>
<sequence>MRYRERERERRERERRVWRRIKRDKSSWREKTGQGRRNRARRSSRPNDAGDPTAKAREVIRESLITGNGDGTEKENHEGAARDPDDVLAFSRTDKPST</sequence>
<name>A0AAU9S3J5_THLAR</name>
<dbReference type="AlphaFoldDB" id="A0AAU9S3J5"/>
<feature type="compositionally biased region" description="Basic and acidic residues" evidence="1">
    <location>
        <begin position="71"/>
        <end position="85"/>
    </location>
</feature>
<feature type="compositionally biased region" description="Basic and acidic residues" evidence="1">
    <location>
        <begin position="24"/>
        <end position="33"/>
    </location>
</feature>
<feature type="compositionally biased region" description="Basic residues" evidence="1">
    <location>
        <begin position="34"/>
        <end position="44"/>
    </location>
</feature>
<organism evidence="2 3">
    <name type="scientific">Thlaspi arvense</name>
    <name type="common">Field penny-cress</name>
    <dbReference type="NCBI Taxonomy" id="13288"/>
    <lineage>
        <taxon>Eukaryota</taxon>
        <taxon>Viridiplantae</taxon>
        <taxon>Streptophyta</taxon>
        <taxon>Embryophyta</taxon>
        <taxon>Tracheophyta</taxon>
        <taxon>Spermatophyta</taxon>
        <taxon>Magnoliopsida</taxon>
        <taxon>eudicotyledons</taxon>
        <taxon>Gunneridae</taxon>
        <taxon>Pentapetalae</taxon>
        <taxon>rosids</taxon>
        <taxon>malvids</taxon>
        <taxon>Brassicales</taxon>
        <taxon>Brassicaceae</taxon>
        <taxon>Thlaspideae</taxon>
        <taxon>Thlaspi</taxon>
    </lineage>
</organism>
<gene>
    <name evidence="2" type="ORF">TAV2_LOCUS11927</name>
</gene>
<dbReference type="Proteomes" id="UP000836841">
    <property type="component" value="Unassembled WGS sequence"/>
</dbReference>
<dbReference type="EMBL" id="CAJVSB020000531">
    <property type="protein sequence ID" value="CAH2056711.1"/>
    <property type="molecule type" value="Genomic_DNA"/>
</dbReference>
<evidence type="ECO:0000313" key="2">
    <source>
        <dbReference type="EMBL" id="CAH2056711.1"/>
    </source>
</evidence>
<accession>A0AAU9S3J5</accession>
<evidence type="ECO:0000313" key="3">
    <source>
        <dbReference type="Proteomes" id="UP000836841"/>
    </source>
</evidence>
<comment type="caution">
    <text evidence="2">The sequence shown here is derived from an EMBL/GenBank/DDBJ whole genome shotgun (WGS) entry which is preliminary data.</text>
</comment>
<keyword evidence="3" id="KW-1185">Reference proteome</keyword>